<dbReference type="EMBL" id="MQUQ01000027">
    <property type="protein sequence ID" value="OLZ44277.1"/>
    <property type="molecule type" value="Genomic_DNA"/>
</dbReference>
<keyword evidence="2" id="KW-1185">Reference proteome</keyword>
<evidence type="ECO:0000313" key="2">
    <source>
        <dbReference type="Proteomes" id="UP000187486"/>
    </source>
</evidence>
<reference evidence="1 2" key="1">
    <citation type="submission" date="2016-01" db="EMBL/GenBank/DDBJ databases">
        <title>Amycolatopsis coloradensis genome sequencing and assembly.</title>
        <authorList>
            <person name="Mayilraj S."/>
        </authorList>
    </citation>
    <scope>NUCLEOTIDE SEQUENCE [LARGE SCALE GENOMIC DNA]</scope>
    <source>
        <strain evidence="1 2">DSM 44225</strain>
    </source>
</reference>
<protein>
    <submittedName>
        <fullName evidence="1">Uncharacterized protein</fullName>
    </submittedName>
</protein>
<dbReference type="Proteomes" id="UP000187486">
    <property type="component" value="Unassembled WGS sequence"/>
</dbReference>
<comment type="caution">
    <text evidence="1">The sequence shown here is derived from an EMBL/GenBank/DDBJ whole genome shotgun (WGS) entry which is preliminary data.</text>
</comment>
<dbReference type="STRING" id="76021.BS329_36975"/>
<gene>
    <name evidence="1" type="ORF">BS329_36975</name>
</gene>
<proteinExistence type="predicted"/>
<accession>A0A1R0KFQ2</accession>
<sequence length="77" mass="8891">MYDRARLDRLSELAGAENRTFRQVFCTEPHIDGRRLSHLTTESPDFAWLGHYVSDVRFRRLPSLRTTAALAGKDRDA</sequence>
<name>A0A1R0KFQ2_9PSEU</name>
<dbReference type="AlphaFoldDB" id="A0A1R0KFQ2"/>
<evidence type="ECO:0000313" key="1">
    <source>
        <dbReference type="EMBL" id="OLZ44277.1"/>
    </source>
</evidence>
<organism evidence="1 2">
    <name type="scientific">Amycolatopsis coloradensis</name>
    <dbReference type="NCBI Taxonomy" id="76021"/>
    <lineage>
        <taxon>Bacteria</taxon>
        <taxon>Bacillati</taxon>
        <taxon>Actinomycetota</taxon>
        <taxon>Actinomycetes</taxon>
        <taxon>Pseudonocardiales</taxon>
        <taxon>Pseudonocardiaceae</taxon>
        <taxon>Amycolatopsis</taxon>
    </lineage>
</organism>